<keyword evidence="3" id="KW-1185">Reference proteome</keyword>
<organism evidence="2 3">
    <name type="scientific">Molossus molossus</name>
    <name type="common">Pallas' mastiff bat</name>
    <name type="synonym">Vespertilio molossus</name>
    <dbReference type="NCBI Taxonomy" id="27622"/>
    <lineage>
        <taxon>Eukaryota</taxon>
        <taxon>Metazoa</taxon>
        <taxon>Chordata</taxon>
        <taxon>Craniata</taxon>
        <taxon>Vertebrata</taxon>
        <taxon>Euteleostomi</taxon>
        <taxon>Mammalia</taxon>
        <taxon>Eutheria</taxon>
        <taxon>Laurasiatheria</taxon>
        <taxon>Chiroptera</taxon>
        <taxon>Yangochiroptera</taxon>
        <taxon>Molossidae</taxon>
        <taxon>Molossus</taxon>
    </lineage>
</organism>
<reference evidence="2 3" key="1">
    <citation type="journal article" date="2020" name="Nature">
        <title>Six reference-quality genomes reveal evolution of bat adaptations.</title>
        <authorList>
            <person name="Jebb D."/>
            <person name="Huang Z."/>
            <person name="Pippel M."/>
            <person name="Hughes G.M."/>
            <person name="Lavrichenko K."/>
            <person name="Devanna P."/>
            <person name="Winkler S."/>
            <person name="Jermiin L.S."/>
            <person name="Skirmuntt E.C."/>
            <person name="Katzourakis A."/>
            <person name="Burkitt-Gray L."/>
            <person name="Ray D.A."/>
            <person name="Sullivan K.A.M."/>
            <person name="Roscito J.G."/>
            <person name="Kirilenko B.M."/>
            <person name="Davalos L.M."/>
            <person name="Corthals A.P."/>
            <person name="Power M.L."/>
            <person name="Jones G."/>
            <person name="Ransome R.D."/>
            <person name="Dechmann D.K.N."/>
            <person name="Locatelli A.G."/>
            <person name="Puechmaille S.J."/>
            <person name="Fedrigo O."/>
            <person name="Jarvis E.D."/>
            <person name="Hiller M."/>
            <person name="Vernes S.C."/>
            <person name="Myers E.W."/>
            <person name="Teeling E.C."/>
        </authorList>
    </citation>
    <scope>NUCLEOTIDE SEQUENCE [LARGE SCALE GENOMIC DNA]</scope>
    <source>
        <strain evidence="2">MMolMol1</strain>
        <tissue evidence="2">Muscle</tissue>
    </source>
</reference>
<proteinExistence type="predicted"/>
<comment type="caution">
    <text evidence="2">The sequence shown here is derived from an EMBL/GenBank/DDBJ whole genome shotgun (WGS) entry which is preliminary data.</text>
</comment>
<evidence type="ECO:0000313" key="2">
    <source>
        <dbReference type="EMBL" id="KAF6444183.1"/>
    </source>
</evidence>
<feature type="compositionally biased region" description="Low complexity" evidence="1">
    <location>
        <begin position="335"/>
        <end position="355"/>
    </location>
</feature>
<dbReference type="AlphaFoldDB" id="A0A7J8F907"/>
<dbReference type="InParanoid" id="A0A7J8F907"/>
<accession>A0A7J8F907</accession>
<feature type="region of interest" description="Disordered" evidence="1">
    <location>
        <begin position="316"/>
        <end position="361"/>
    </location>
</feature>
<gene>
    <name evidence="2" type="ORF">HJG59_008494</name>
</gene>
<dbReference type="Proteomes" id="UP000550707">
    <property type="component" value="Unassembled WGS sequence"/>
</dbReference>
<sequence length="361" mass="39808">MSLCCFPTLRGSGPKKARSERRSGCCALWRKRHRQRLSPSATRHPQRSKEDVVEELADGFTYATHGYKGRERQARFDVQCRAESSHEDVVEELVHGPHYTICRVRVQVHQDNTTGQSLSESSDEDVVQVLVGGFSSSTSLDQGKGHHATDTSQCQTERAAALTLRLREAPRMRALQEGTLDKVAACMGPAFPGGNICRITTSIPIHPAFSRARQFLDQLFTRSRPPTIRSDAITVFSTSGGTPPYSDQGDTPQDQVRKAIASTAGTWPDQVQGFGQAFRFPWLQLKQASVQVHFPASHHVGHAHLVWIDLELPEPTAVMPEDPPPELQSPPEPQEGPAQRRAPGPARRPGLAWRGLAHSST</sequence>
<feature type="compositionally biased region" description="Pro residues" evidence="1">
    <location>
        <begin position="321"/>
        <end position="334"/>
    </location>
</feature>
<name>A0A7J8F907_MOLMO</name>
<dbReference type="OrthoDB" id="9806425at2759"/>
<protein>
    <submittedName>
        <fullName evidence="2">Uncharacterized protein</fullName>
    </submittedName>
</protein>
<evidence type="ECO:0000313" key="3">
    <source>
        <dbReference type="Proteomes" id="UP000550707"/>
    </source>
</evidence>
<dbReference type="EMBL" id="JACASF010000012">
    <property type="protein sequence ID" value="KAF6444183.1"/>
    <property type="molecule type" value="Genomic_DNA"/>
</dbReference>
<evidence type="ECO:0000256" key="1">
    <source>
        <dbReference type="SAM" id="MobiDB-lite"/>
    </source>
</evidence>